<dbReference type="SUPFAM" id="SSF53822">
    <property type="entry name" value="Periplasmic binding protein-like I"/>
    <property type="match status" value="1"/>
</dbReference>
<dbReference type="GO" id="GO:0003677">
    <property type="term" value="F:DNA binding"/>
    <property type="evidence" value="ECO:0007669"/>
    <property type="project" value="UniProtKB-KW"/>
</dbReference>
<dbReference type="PANTHER" id="PTHR30146:SF153">
    <property type="entry name" value="LACTOSE OPERON REPRESSOR"/>
    <property type="match status" value="1"/>
</dbReference>
<evidence type="ECO:0000313" key="6">
    <source>
        <dbReference type="Proteomes" id="UP001597347"/>
    </source>
</evidence>
<name>A0ABW4LDD4_9MICO</name>
<gene>
    <name evidence="5" type="ORF">ACFSBI_02625</name>
</gene>
<feature type="domain" description="Transcriptional regulator LacI/GalR-like sensor" evidence="4">
    <location>
        <begin position="112"/>
        <end position="269"/>
    </location>
</feature>
<keyword evidence="2 5" id="KW-0238">DNA-binding</keyword>
<organism evidence="5 6">
    <name type="scientific">Amnibacterium endophyticum</name>
    <dbReference type="NCBI Taxonomy" id="2109337"/>
    <lineage>
        <taxon>Bacteria</taxon>
        <taxon>Bacillati</taxon>
        <taxon>Actinomycetota</taxon>
        <taxon>Actinomycetes</taxon>
        <taxon>Micrococcales</taxon>
        <taxon>Microbacteriaceae</taxon>
        <taxon>Amnibacterium</taxon>
    </lineage>
</organism>
<keyword evidence="1" id="KW-0805">Transcription regulation</keyword>
<dbReference type="Gene3D" id="3.40.50.2300">
    <property type="match status" value="2"/>
</dbReference>
<dbReference type="EMBL" id="JBHUEA010000003">
    <property type="protein sequence ID" value="MFD1720432.1"/>
    <property type="molecule type" value="Genomic_DNA"/>
</dbReference>
<evidence type="ECO:0000256" key="3">
    <source>
        <dbReference type="ARBA" id="ARBA00023163"/>
    </source>
</evidence>
<evidence type="ECO:0000313" key="5">
    <source>
        <dbReference type="EMBL" id="MFD1720432.1"/>
    </source>
</evidence>
<keyword evidence="3" id="KW-0804">Transcription</keyword>
<keyword evidence="6" id="KW-1185">Reference proteome</keyword>
<accession>A0ABW4LDD4</accession>
<evidence type="ECO:0000256" key="2">
    <source>
        <dbReference type="ARBA" id="ARBA00023125"/>
    </source>
</evidence>
<protein>
    <submittedName>
        <fullName evidence="5">LacI family DNA-binding transcriptional regulator</fullName>
    </submittedName>
</protein>
<comment type="caution">
    <text evidence="5">The sequence shown here is derived from an EMBL/GenBank/DDBJ whole genome shotgun (WGS) entry which is preliminary data.</text>
</comment>
<dbReference type="RefSeq" id="WP_377931752.1">
    <property type="nucleotide sequence ID" value="NZ_JBHUEA010000003.1"/>
</dbReference>
<dbReference type="Pfam" id="PF13377">
    <property type="entry name" value="Peripla_BP_3"/>
    <property type="match status" value="1"/>
</dbReference>
<proteinExistence type="predicted"/>
<dbReference type="CDD" id="cd06267">
    <property type="entry name" value="PBP1_LacI_sugar_binding-like"/>
    <property type="match status" value="1"/>
</dbReference>
<reference evidence="6" key="1">
    <citation type="journal article" date="2019" name="Int. J. Syst. Evol. Microbiol.">
        <title>The Global Catalogue of Microorganisms (GCM) 10K type strain sequencing project: providing services to taxonomists for standard genome sequencing and annotation.</title>
        <authorList>
            <consortium name="The Broad Institute Genomics Platform"/>
            <consortium name="The Broad Institute Genome Sequencing Center for Infectious Disease"/>
            <person name="Wu L."/>
            <person name="Ma J."/>
        </authorList>
    </citation>
    <scope>NUCLEOTIDE SEQUENCE [LARGE SCALE GENOMIC DNA]</scope>
    <source>
        <strain evidence="6">CGMCC 1.12471</strain>
    </source>
</reference>
<dbReference type="InterPro" id="IPR046335">
    <property type="entry name" value="LacI/GalR-like_sensor"/>
</dbReference>
<evidence type="ECO:0000256" key="1">
    <source>
        <dbReference type="ARBA" id="ARBA00023015"/>
    </source>
</evidence>
<dbReference type="InterPro" id="IPR028082">
    <property type="entry name" value="Peripla_BP_I"/>
</dbReference>
<dbReference type="Proteomes" id="UP001597347">
    <property type="component" value="Unassembled WGS sequence"/>
</dbReference>
<evidence type="ECO:0000259" key="4">
    <source>
        <dbReference type="Pfam" id="PF13377"/>
    </source>
</evidence>
<sequence>MATVSVAIPYASKWYFEAALRGMRAAAAEDGHELDVWVEAPGPAARAAVATLIEQHLADSACIGAIAVHFRLHGDQVGRVLRSGKPVVLVGGRPDELPVVRLDDVEVARRAVQHLIDLGHRDIAHLAGAVTDPDDITIRADRVRGYSEAMRDAGLEMQASVRASAFDVGEATSAALRLLSADERPTAVFAAVDEMALGVLDAARTLGLAVPRDLSVIGIDDHDDSAAAGLTTMRQSPEAVGRAAVARLLGRTDVDDQVMDVELVVRTSTAPPPGPVAARPQRGLKRGLLDRLVRRR</sequence>
<dbReference type="PANTHER" id="PTHR30146">
    <property type="entry name" value="LACI-RELATED TRANSCRIPTIONAL REPRESSOR"/>
    <property type="match status" value="1"/>
</dbReference>